<keyword evidence="12" id="KW-0456">Lyase</keyword>
<evidence type="ECO:0000256" key="12">
    <source>
        <dbReference type="ARBA" id="ARBA00023239"/>
    </source>
</evidence>
<dbReference type="EC" id="4.1.1.23" evidence="6"/>
<keyword evidence="9" id="KW-0808">Transferase</keyword>
<dbReference type="PROSITE" id="PS00156">
    <property type="entry name" value="OMPDECASE"/>
    <property type="match status" value="1"/>
</dbReference>
<evidence type="ECO:0000256" key="5">
    <source>
        <dbReference type="ARBA" id="ARBA00011971"/>
    </source>
</evidence>
<accession>A0ABP1GFC5</accession>
<evidence type="ECO:0000256" key="11">
    <source>
        <dbReference type="ARBA" id="ARBA00022975"/>
    </source>
</evidence>
<dbReference type="Gene3D" id="3.40.50.2020">
    <property type="match status" value="1"/>
</dbReference>
<dbReference type="Gene3D" id="3.20.20.70">
    <property type="entry name" value="Aldolase class I"/>
    <property type="match status" value="1"/>
</dbReference>
<dbReference type="InterPro" id="IPR014732">
    <property type="entry name" value="OMPdecase"/>
</dbReference>
<comment type="pathway">
    <text evidence="2">Pyrimidine metabolism; UMP biosynthesis via de novo pathway; UMP from orotate: step 1/2.</text>
</comment>
<feature type="compositionally biased region" description="Polar residues" evidence="14">
    <location>
        <begin position="28"/>
        <end position="52"/>
    </location>
</feature>
<dbReference type="SUPFAM" id="SSF53271">
    <property type="entry name" value="PRTase-like"/>
    <property type="match status" value="1"/>
</dbReference>
<dbReference type="PANTHER" id="PTHR19278:SF9">
    <property type="entry name" value="URIDINE 5'-MONOPHOSPHATE SYNTHASE"/>
    <property type="match status" value="1"/>
</dbReference>
<keyword evidence="13" id="KW-0511">Multifunctional enzyme</keyword>
<dbReference type="NCBIfam" id="NF010382">
    <property type="entry name" value="PRK13809.1"/>
    <property type="match status" value="1"/>
</dbReference>
<evidence type="ECO:0000256" key="8">
    <source>
        <dbReference type="ARBA" id="ARBA00022676"/>
    </source>
</evidence>
<protein>
    <recommendedName>
        <fullName evidence="7">Uridine 5'-monophosphate synthase</fullName>
        <ecNumber evidence="5">2.4.2.10</ecNumber>
        <ecNumber evidence="6">4.1.1.23</ecNumber>
    </recommendedName>
</protein>
<dbReference type="HAMAP" id="MF_01208">
    <property type="entry name" value="PyrE"/>
    <property type="match status" value="1"/>
</dbReference>
<comment type="caution">
    <text evidence="16">The sequence shown here is derived from an EMBL/GenBank/DDBJ whole genome shotgun (WGS) entry which is preliminary data.</text>
</comment>
<evidence type="ECO:0000256" key="9">
    <source>
        <dbReference type="ARBA" id="ARBA00022679"/>
    </source>
</evidence>
<reference evidence="16 17" key="1">
    <citation type="submission" date="2024-06" db="EMBL/GenBank/DDBJ databases">
        <authorList>
            <person name="Kraege A."/>
            <person name="Thomma B."/>
        </authorList>
    </citation>
    <scope>NUCLEOTIDE SEQUENCE [LARGE SCALE GENOMIC DNA]</scope>
</reference>
<dbReference type="PANTHER" id="PTHR19278">
    <property type="entry name" value="OROTATE PHOSPHORIBOSYLTRANSFERASE"/>
    <property type="match status" value="1"/>
</dbReference>
<keyword evidence="11" id="KW-0665">Pyrimidine biosynthesis</keyword>
<evidence type="ECO:0000256" key="13">
    <source>
        <dbReference type="ARBA" id="ARBA00023268"/>
    </source>
</evidence>
<evidence type="ECO:0000313" key="16">
    <source>
        <dbReference type="EMBL" id="CAL5229975.1"/>
    </source>
</evidence>
<evidence type="ECO:0000256" key="14">
    <source>
        <dbReference type="SAM" id="MobiDB-lite"/>
    </source>
</evidence>
<evidence type="ECO:0000256" key="7">
    <source>
        <dbReference type="ARBA" id="ARBA00015047"/>
    </source>
</evidence>
<dbReference type="SUPFAM" id="SSF51366">
    <property type="entry name" value="Ribulose-phoshate binding barrel"/>
    <property type="match status" value="1"/>
</dbReference>
<dbReference type="CDD" id="cd04725">
    <property type="entry name" value="OMP_decarboxylase_like"/>
    <property type="match status" value="1"/>
</dbReference>
<dbReference type="NCBIfam" id="TIGR00336">
    <property type="entry name" value="pyrE"/>
    <property type="match status" value="1"/>
</dbReference>
<comment type="similarity">
    <text evidence="3">In the N-terminal section; belongs to the purine/pyrimidine phosphoribosyltransferase family.</text>
</comment>
<dbReference type="InterPro" id="IPR018089">
    <property type="entry name" value="OMPdecase_AS"/>
</dbReference>
<comment type="pathway">
    <text evidence="1">Pyrimidine metabolism; UMP biosynthesis via de novo pathway; UMP from orotate: step 2/2.</text>
</comment>
<evidence type="ECO:0000256" key="3">
    <source>
        <dbReference type="ARBA" id="ARBA00006221"/>
    </source>
</evidence>
<dbReference type="InterPro" id="IPR001754">
    <property type="entry name" value="OMPdeCOase_dom"/>
</dbReference>
<dbReference type="SMART" id="SM00934">
    <property type="entry name" value="OMPdecase"/>
    <property type="match status" value="1"/>
</dbReference>
<name>A0ABP1GFC5_9CHLO</name>
<evidence type="ECO:0000256" key="4">
    <source>
        <dbReference type="ARBA" id="ARBA00009769"/>
    </source>
</evidence>
<keyword evidence="10" id="KW-0210">Decarboxylase</keyword>
<dbReference type="InterPro" id="IPR000836">
    <property type="entry name" value="PRTase_dom"/>
</dbReference>
<dbReference type="InterPro" id="IPR011060">
    <property type="entry name" value="RibuloseP-bd_barrel"/>
</dbReference>
<dbReference type="Proteomes" id="UP001497392">
    <property type="component" value="Unassembled WGS sequence"/>
</dbReference>
<dbReference type="EC" id="2.4.2.10" evidence="5"/>
<evidence type="ECO:0000256" key="6">
    <source>
        <dbReference type="ARBA" id="ARBA00012321"/>
    </source>
</evidence>
<comment type="similarity">
    <text evidence="4">In the C-terminal section; belongs to the OMP decarboxylase family.</text>
</comment>
<evidence type="ECO:0000256" key="2">
    <source>
        <dbReference type="ARBA" id="ARBA00004889"/>
    </source>
</evidence>
<evidence type="ECO:0000259" key="15">
    <source>
        <dbReference type="SMART" id="SM00934"/>
    </source>
</evidence>
<dbReference type="InterPro" id="IPR013785">
    <property type="entry name" value="Aldolase_TIM"/>
</dbReference>
<organism evidence="16 17">
    <name type="scientific">Coccomyxa viridis</name>
    <dbReference type="NCBI Taxonomy" id="1274662"/>
    <lineage>
        <taxon>Eukaryota</taxon>
        <taxon>Viridiplantae</taxon>
        <taxon>Chlorophyta</taxon>
        <taxon>core chlorophytes</taxon>
        <taxon>Trebouxiophyceae</taxon>
        <taxon>Trebouxiophyceae incertae sedis</taxon>
        <taxon>Coccomyxaceae</taxon>
        <taxon>Coccomyxa</taxon>
    </lineage>
</organism>
<dbReference type="InterPro" id="IPR029057">
    <property type="entry name" value="PRTase-like"/>
</dbReference>
<evidence type="ECO:0000313" key="17">
    <source>
        <dbReference type="Proteomes" id="UP001497392"/>
    </source>
</evidence>
<dbReference type="Pfam" id="PF00215">
    <property type="entry name" value="OMPdecase"/>
    <property type="match status" value="1"/>
</dbReference>
<feature type="region of interest" description="Disordered" evidence="14">
    <location>
        <begin position="25"/>
        <end position="72"/>
    </location>
</feature>
<keyword evidence="8" id="KW-0328">Glycosyltransferase</keyword>
<dbReference type="CDD" id="cd06223">
    <property type="entry name" value="PRTases_typeI"/>
    <property type="match status" value="1"/>
</dbReference>
<evidence type="ECO:0000256" key="1">
    <source>
        <dbReference type="ARBA" id="ARBA00004861"/>
    </source>
</evidence>
<evidence type="ECO:0000256" key="10">
    <source>
        <dbReference type="ARBA" id="ARBA00022793"/>
    </source>
</evidence>
<dbReference type="EMBL" id="CAXHTA020000021">
    <property type="protein sequence ID" value="CAL5229975.1"/>
    <property type="molecule type" value="Genomic_DNA"/>
</dbReference>
<gene>
    <name evidence="16" type="primary">g13406</name>
    <name evidence="16" type="ORF">VP750_LOCUS11881</name>
</gene>
<sequence>MAWQGLWIVFDGNLSRRQRTVPAISNRALPSTSPRGPAVGTNSSNQKSTANNKMPGGARDVGTAAALKPTDGPVSDKEFEELVLRLHEIQAVKFGNFKLKSGLMSPIYIDLRVIVSYPDVLRRVAEVMWHQVSSVRFEVMCGVPYTALPIATCMSLLHEMPMLMRRKEVKDYGTKKAIEGAFEKGQTCLIVEDLVTSGASVMETVEPLEHEGLKVTDVVVLIDREQGGAARMASNGLRLHSAFTLSFIIGILLRHSLVTEQVASDVKTFIADNQTFNASAPKPAAPSKPKRIPFEERVGLAQNPAGKKLFELMVRKRSNLAVAADVDTVQEMLRIADAAGPHIAVFKTHVDIFDEWSSDIAAQLRELAEKHDFMIFEDRKFADIGNTVVSQYGGGIYKIADWSDITNAHLVPGPGIIDGLKKVGGAKGRGLLLLAEMSSKGALATGGYTEKVAEAAAANQDFVMGFICQTPAKWSTQSPPGLVHMTPGVQLASGGDALGQQYNTPRHVIGEGGSDIIIVGRGIIKAQDPGAAAAEYKAAGWAAYEAALKS</sequence>
<keyword evidence="17" id="KW-1185">Reference proteome</keyword>
<feature type="domain" description="Orotidine 5'-phosphate decarboxylase" evidence="15">
    <location>
        <begin position="319"/>
        <end position="536"/>
    </location>
</feature>
<dbReference type="InterPro" id="IPR023031">
    <property type="entry name" value="OPRT"/>
</dbReference>
<dbReference type="InterPro" id="IPR004467">
    <property type="entry name" value="Or_phspho_trans_dom"/>
</dbReference>
<proteinExistence type="inferred from homology"/>
<dbReference type="NCBIfam" id="TIGR01740">
    <property type="entry name" value="pyrF"/>
    <property type="match status" value="1"/>
</dbReference>